<organism evidence="1 2">
    <name type="scientific">Trachymyrmex cornetzi</name>
    <dbReference type="NCBI Taxonomy" id="471704"/>
    <lineage>
        <taxon>Eukaryota</taxon>
        <taxon>Metazoa</taxon>
        <taxon>Ecdysozoa</taxon>
        <taxon>Arthropoda</taxon>
        <taxon>Hexapoda</taxon>
        <taxon>Insecta</taxon>
        <taxon>Pterygota</taxon>
        <taxon>Neoptera</taxon>
        <taxon>Endopterygota</taxon>
        <taxon>Hymenoptera</taxon>
        <taxon>Apocrita</taxon>
        <taxon>Aculeata</taxon>
        <taxon>Formicoidea</taxon>
        <taxon>Formicidae</taxon>
        <taxon>Myrmicinae</taxon>
        <taxon>Trachymyrmex</taxon>
    </lineage>
</organism>
<proteinExistence type="predicted"/>
<dbReference type="EMBL" id="KQ980534">
    <property type="protein sequence ID" value="KYN15595.1"/>
    <property type="molecule type" value="Genomic_DNA"/>
</dbReference>
<dbReference type="STRING" id="471704.A0A151J1F5"/>
<reference evidence="1 2" key="1">
    <citation type="submission" date="2015-09" db="EMBL/GenBank/DDBJ databases">
        <title>Trachymyrmex cornetzi WGS genome.</title>
        <authorList>
            <person name="Nygaard S."/>
            <person name="Hu H."/>
            <person name="Boomsma J."/>
            <person name="Zhang G."/>
        </authorList>
    </citation>
    <scope>NUCLEOTIDE SEQUENCE [LARGE SCALE GENOMIC DNA]</scope>
    <source>
        <strain evidence="1">Tcor2-1</strain>
        <tissue evidence="1">Whole body</tissue>
    </source>
</reference>
<gene>
    <name evidence="1" type="ORF">ALC57_12180</name>
</gene>
<dbReference type="InterPro" id="IPR043502">
    <property type="entry name" value="DNA/RNA_pol_sf"/>
</dbReference>
<evidence type="ECO:0008006" key="3">
    <source>
        <dbReference type="Google" id="ProtNLM"/>
    </source>
</evidence>
<accession>A0A151J1F5</accession>
<dbReference type="SUPFAM" id="SSF56672">
    <property type="entry name" value="DNA/RNA polymerases"/>
    <property type="match status" value="1"/>
</dbReference>
<keyword evidence="2" id="KW-1185">Reference proteome</keyword>
<evidence type="ECO:0000313" key="2">
    <source>
        <dbReference type="Proteomes" id="UP000078492"/>
    </source>
</evidence>
<dbReference type="GO" id="GO:0071897">
    <property type="term" value="P:DNA biosynthetic process"/>
    <property type="evidence" value="ECO:0007669"/>
    <property type="project" value="UniProtKB-ARBA"/>
</dbReference>
<dbReference type="AlphaFoldDB" id="A0A151J1F5"/>
<evidence type="ECO:0000313" key="1">
    <source>
        <dbReference type="EMBL" id="KYN15595.1"/>
    </source>
</evidence>
<dbReference type="Proteomes" id="UP000078492">
    <property type="component" value="Unassembled WGS sequence"/>
</dbReference>
<name>A0A151J1F5_9HYME</name>
<protein>
    <recommendedName>
        <fullName evidence="3">DNA-directed DNA polymerase</fullName>
    </recommendedName>
</protein>
<sequence>MYSSPTSRNKDPPDATIRSISMAPRAKNDFEKNLYKLMNNAVFGKIMENVRNHVDVKLLTKWDGRYGAEVIIAKPNFHSRSVFAENGKKDTKKVKGVKSNVVARTTTFDDYRHCLNKKIEITRRQSCIRSNLHEVYTISESKIALSPYDDKRYVVPDSTETVP</sequence>